<dbReference type="PANTHER" id="PTHR35279:SF1">
    <property type="entry name" value="ARABINANASE_LEVANSUCRASE_INVERTASE"/>
    <property type="match status" value="1"/>
</dbReference>
<dbReference type="PATRIC" id="fig|1432052.3.peg.1787"/>
<evidence type="ECO:0000256" key="2">
    <source>
        <dbReference type="ARBA" id="ARBA00022801"/>
    </source>
</evidence>
<name>A0A1E3AYY9_9FIRM</name>
<dbReference type="Pfam" id="PF04616">
    <property type="entry name" value="Glyco_hydro_43"/>
    <property type="match status" value="1"/>
</dbReference>
<dbReference type="EMBL" id="MCGI01000001">
    <property type="protein sequence ID" value="ODM13913.1"/>
    <property type="molecule type" value="Genomic_DNA"/>
</dbReference>
<evidence type="ECO:0000313" key="5">
    <source>
        <dbReference type="EMBL" id="ODM13913.1"/>
    </source>
</evidence>
<dbReference type="Proteomes" id="UP000095003">
    <property type="component" value="Unassembled WGS sequence"/>
</dbReference>
<dbReference type="InterPro" id="IPR023296">
    <property type="entry name" value="Glyco_hydro_beta-prop_sf"/>
</dbReference>
<organism evidence="5 6">
    <name type="scientific">Eisenbergiella tayi</name>
    <dbReference type="NCBI Taxonomy" id="1432052"/>
    <lineage>
        <taxon>Bacteria</taxon>
        <taxon>Bacillati</taxon>
        <taxon>Bacillota</taxon>
        <taxon>Clostridia</taxon>
        <taxon>Lachnospirales</taxon>
        <taxon>Lachnospiraceae</taxon>
        <taxon>Eisenbergiella</taxon>
    </lineage>
</organism>
<keyword evidence="3 4" id="KW-0326">Glycosidase</keyword>
<comment type="similarity">
    <text evidence="1 4">Belongs to the glycosyl hydrolase 43 family.</text>
</comment>
<dbReference type="GO" id="GO:0004553">
    <property type="term" value="F:hydrolase activity, hydrolyzing O-glycosyl compounds"/>
    <property type="evidence" value="ECO:0007669"/>
    <property type="project" value="InterPro"/>
</dbReference>
<proteinExistence type="inferred from homology"/>
<dbReference type="InterPro" id="IPR006710">
    <property type="entry name" value="Glyco_hydro_43"/>
</dbReference>
<evidence type="ECO:0000256" key="1">
    <source>
        <dbReference type="ARBA" id="ARBA00009865"/>
    </source>
</evidence>
<evidence type="ECO:0000313" key="6">
    <source>
        <dbReference type="Proteomes" id="UP000095003"/>
    </source>
</evidence>
<gene>
    <name evidence="5" type="ORF">BEH84_01634</name>
</gene>
<accession>A0A1E3AYY9</accession>
<protein>
    <submittedName>
        <fullName evidence="5">Glycosyl hydrolases family 43</fullName>
    </submittedName>
</protein>
<sequence>MAEENGGNMGRYKYIPRNTAGGWEKEGSSPVIGGALGTVFDCCVREDNGEFRIWYSWRPARGIAMAYSTDGIHWSLPQLVMPRQINLSWAKDEVNRPCVLYRNGKYLMWFIGMVRPEDFEYGHTAVGYAESMDGIHWDVYKEPVMVPEKPWEKSSLYCPHVIWDDKESVYKMWYSGGEQYECDCIGYAESKDGIHWEKYGDNPVFTADKSRFWEALKTEACCVIKDEEYYYMFYLGISADRMSAIGVARSRDGISGWERHPDNPVIAGTDGGWDYMGVCKPFVLWTEEGYRMWYNGCNQSEGEGQIKEEIGVARHKGHKLWPDSDGPRERNIPDEEFVCRDLFLGCR</sequence>
<comment type="caution">
    <text evidence="5">The sequence shown here is derived from an EMBL/GenBank/DDBJ whole genome shotgun (WGS) entry which is preliminary data.</text>
</comment>
<dbReference type="RefSeq" id="WP_069156365.1">
    <property type="nucleotide sequence ID" value="NZ_DBGDOY010000031.1"/>
</dbReference>
<evidence type="ECO:0000256" key="4">
    <source>
        <dbReference type="RuleBase" id="RU361187"/>
    </source>
</evidence>
<keyword evidence="2 4" id="KW-0378">Hydrolase</keyword>
<dbReference type="GeneID" id="93300007"/>
<dbReference type="PANTHER" id="PTHR35279">
    <property type="match status" value="1"/>
</dbReference>
<dbReference type="GO" id="GO:0005975">
    <property type="term" value="P:carbohydrate metabolic process"/>
    <property type="evidence" value="ECO:0007669"/>
    <property type="project" value="InterPro"/>
</dbReference>
<evidence type="ECO:0000256" key="3">
    <source>
        <dbReference type="ARBA" id="ARBA00023295"/>
    </source>
</evidence>
<dbReference type="AlphaFoldDB" id="A0A1E3AYY9"/>
<reference evidence="5 6" key="1">
    <citation type="submission" date="2016-07" db="EMBL/GenBank/DDBJ databases">
        <title>Characterization of isolates of Eisenbergiella tayi derived from blood cultures, using whole genome sequencing.</title>
        <authorList>
            <person name="Burdz T."/>
            <person name="Wiebe D."/>
            <person name="Huynh C."/>
            <person name="Bernard K."/>
        </authorList>
    </citation>
    <scope>NUCLEOTIDE SEQUENCE [LARGE SCALE GENOMIC DNA]</scope>
    <source>
        <strain evidence="5 6">NML 120489</strain>
    </source>
</reference>
<dbReference type="SUPFAM" id="SSF75005">
    <property type="entry name" value="Arabinanase/levansucrase/invertase"/>
    <property type="match status" value="1"/>
</dbReference>
<dbReference type="Gene3D" id="2.115.10.20">
    <property type="entry name" value="Glycosyl hydrolase domain, family 43"/>
    <property type="match status" value="2"/>
</dbReference>